<protein>
    <submittedName>
        <fullName evidence="1">Uncharacterized protein</fullName>
    </submittedName>
</protein>
<sequence length="37" mass="4333">MIINLEYLAFFVLLLDISKIVTFCGKRTSRSFFDTET</sequence>
<dbReference type="Proteomes" id="UP000232003">
    <property type="component" value="Chromosome"/>
</dbReference>
<dbReference type="AlphaFoldDB" id="A0A2K8SUQ7"/>
<gene>
    <name evidence="1" type="ORF">COO91_05173</name>
</gene>
<evidence type="ECO:0000313" key="2">
    <source>
        <dbReference type="Proteomes" id="UP000232003"/>
    </source>
</evidence>
<dbReference type="EMBL" id="CP024785">
    <property type="protein sequence ID" value="AUB39181.1"/>
    <property type="molecule type" value="Genomic_DNA"/>
</dbReference>
<keyword evidence="2" id="KW-1185">Reference proteome</keyword>
<evidence type="ECO:0000313" key="1">
    <source>
        <dbReference type="EMBL" id="AUB39181.1"/>
    </source>
</evidence>
<organism evidence="1 2">
    <name type="scientific">Nostoc flagelliforme CCNUN1</name>
    <dbReference type="NCBI Taxonomy" id="2038116"/>
    <lineage>
        <taxon>Bacteria</taxon>
        <taxon>Bacillati</taxon>
        <taxon>Cyanobacteriota</taxon>
        <taxon>Cyanophyceae</taxon>
        <taxon>Nostocales</taxon>
        <taxon>Nostocaceae</taxon>
        <taxon>Nostoc</taxon>
    </lineage>
</organism>
<proteinExistence type="predicted"/>
<name>A0A2K8SUQ7_9NOSO</name>
<accession>A0A2K8SUQ7</accession>
<dbReference type="KEGG" id="nfl:COO91_05173"/>
<reference evidence="1 2" key="1">
    <citation type="submission" date="2017-11" db="EMBL/GenBank/DDBJ databases">
        <title>Complete genome of a free-living desiccation-tolerant cyanobacterium and its photosynthetic adaptation to extreme terrestrial habitat.</title>
        <authorList>
            <person name="Shang J."/>
        </authorList>
    </citation>
    <scope>NUCLEOTIDE SEQUENCE [LARGE SCALE GENOMIC DNA]</scope>
    <source>
        <strain evidence="1 2">CCNUN1</strain>
    </source>
</reference>